<gene>
    <name evidence="1" type="ORF">HJG63_009712</name>
</gene>
<reference evidence="1 2" key="1">
    <citation type="journal article" date="2020" name="Nature">
        <title>Six reference-quality genomes reveal evolution of bat adaptations.</title>
        <authorList>
            <person name="Jebb D."/>
            <person name="Huang Z."/>
            <person name="Pippel M."/>
            <person name="Hughes G.M."/>
            <person name="Lavrichenko K."/>
            <person name="Devanna P."/>
            <person name="Winkler S."/>
            <person name="Jermiin L.S."/>
            <person name="Skirmuntt E.C."/>
            <person name="Katzourakis A."/>
            <person name="Burkitt-Gray L."/>
            <person name="Ray D.A."/>
            <person name="Sullivan K.A.M."/>
            <person name="Roscito J.G."/>
            <person name="Kirilenko B.M."/>
            <person name="Davalos L.M."/>
            <person name="Corthals A.P."/>
            <person name="Power M.L."/>
            <person name="Jones G."/>
            <person name="Ransome R.D."/>
            <person name="Dechmann D.K.N."/>
            <person name="Locatelli A.G."/>
            <person name="Puechmaille S.J."/>
            <person name="Fedrigo O."/>
            <person name="Jarvis E.D."/>
            <person name="Hiller M."/>
            <person name="Vernes S.C."/>
            <person name="Myers E.W."/>
            <person name="Teeling E.C."/>
        </authorList>
    </citation>
    <scope>NUCLEOTIDE SEQUENCE [LARGE SCALE GENOMIC DNA]</scope>
    <source>
        <strain evidence="1">MRouAeg1</strain>
        <tissue evidence="1">Muscle</tissue>
    </source>
</reference>
<dbReference type="AlphaFoldDB" id="A0A7J8BFJ0"/>
<name>A0A7J8BFJ0_ROUAE</name>
<dbReference type="EMBL" id="JACASE010000017">
    <property type="protein sequence ID" value="KAF6397040.1"/>
    <property type="molecule type" value="Genomic_DNA"/>
</dbReference>
<proteinExistence type="predicted"/>
<accession>A0A7J8BFJ0</accession>
<sequence length="155" mass="16780">MATTGSGVPLKWCLHEILILQNVLRPLSGLSSQCSRGWFILSSHVNERGTPPCVTESPHLSSHLPARSASRSWLGLTIGHEGRAERFLFRASQPLGVCAQTRTLLLTAPQGQGLFCSALLAGVHIRGMQVSLGSFLCLTVPGETLQNARPHYQRS</sequence>
<dbReference type="Proteomes" id="UP000593571">
    <property type="component" value="Unassembled WGS sequence"/>
</dbReference>
<keyword evidence="2" id="KW-1185">Reference proteome</keyword>
<comment type="caution">
    <text evidence="1">The sequence shown here is derived from an EMBL/GenBank/DDBJ whole genome shotgun (WGS) entry which is preliminary data.</text>
</comment>
<evidence type="ECO:0000313" key="2">
    <source>
        <dbReference type="Proteomes" id="UP000593571"/>
    </source>
</evidence>
<protein>
    <submittedName>
        <fullName evidence="1">Uncharacterized protein</fullName>
    </submittedName>
</protein>
<organism evidence="1 2">
    <name type="scientific">Rousettus aegyptiacus</name>
    <name type="common">Egyptian fruit bat</name>
    <name type="synonym">Pteropus aegyptiacus</name>
    <dbReference type="NCBI Taxonomy" id="9407"/>
    <lineage>
        <taxon>Eukaryota</taxon>
        <taxon>Metazoa</taxon>
        <taxon>Chordata</taxon>
        <taxon>Craniata</taxon>
        <taxon>Vertebrata</taxon>
        <taxon>Euteleostomi</taxon>
        <taxon>Mammalia</taxon>
        <taxon>Eutheria</taxon>
        <taxon>Laurasiatheria</taxon>
        <taxon>Chiroptera</taxon>
        <taxon>Yinpterochiroptera</taxon>
        <taxon>Pteropodoidea</taxon>
        <taxon>Pteropodidae</taxon>
        <taxon>Rousettinae</taxon>
        <taxon>Rousettus</taxon>
    </lineage>
</organism>
<evidence type="ECO:0000313" key="1">
    <source>
        <dbReference type="EMBL" id="KAF6397040.1"/>
    </source>
</evidence>